<feature type="domain" description="DUF4806" evidence="2">
    <location>
        <begin position="365"/>
        <end position="443"/>
    </location>
</feature>
<feature type="region of interest" description="Disordered" evidence="1">
    <location>
        <begin position="187"/>
        <end position="218"/>
    </location>
</feature>
<reference evidence="3" key="1">
    <citation type="submission" date="2015-10" db="EMBL/GenBank/DDBJ databases">
        <title>EvidentialGene: Evidence-directed Construction of Complete mRNA Transcriptomes without Genomes.</title>
        <authorList>
            <person name="Gilbert D.G."/>
        </authorList>
    </citation>
    <scope>NUCLEOTIDE SEQUENCE</scope>
</reference>
<dbReference type="AlphaFoldDB" id="A0A0P5I060"/>
<sequence>MFFEDKGEFYIVDLHTPEGLQVCVVPDIWCYYVDDKFCCVWPHFHQTKEIKSRTQPKREWASFYADKRNKTFGCYNEAKAKEITATQKTDLASEPEDLGRGKRVRRMRRPFSPAIDYHLDSSSCSEEEGASQLMKNGLPPAPFLLPVAQSTALSDEGTPGYYSSLPNEENAVSPTQEICSELISAPITSPQSSSEVEDRSMQIHGQVQRKNSGAAGSTYRKRINESTSGYCSSLPNEENAVSPTQEICSQLISSPITSPQSSNEVEDRSMQIHGQVQRMNSGASGSTYTENVVAGSSGTPACGSSGTMGTFNRYVVSQQDFHILRALKQVNATMKEMDRKILSIDKKVEKTATEETTFADIENFPVSFPLANVEEFIKLEDILNEDPSKAAIVYQLVKSCGGMSESDAICRAWIKITSIECRSDCNWKGVKRGTHQKHGLELSSIKDAVLRNQNERYVRRSQGCGV</sequence>
<dbReference type="EMBL" id="GDIQ01052123">
    <property type="protein sequence ID" value="JAN42614.1"/>
    <property type="molecule type" value="Transcribed_RNA"/>
</dbReference>
<dbReference type="PANTHER" id="PTHR34153:SF2">
    <property type="entry name" value="SI:CH211-262H13.3-RELATED"/>
    <property type="match status" value="1"/>
</dbReference>
<accession>A0A0P5I060</accession>
<proteinExistence type="predicted"/>
<dbReference type="InterPro" id="IPR032071">
    <property type="entry name" value="DUF4806"/>
</dbReference>
<protein>
    <recommendedName>
        <fullName evidence="2">DUF4806 domain-containing protein</fullName>
    </recommendedName>
</protein>
<dbReference type="Pfam" id="PF16064">
    <property type="entry name" value="DUF4806"/>
    <property type="match status" value="1"/>
</dbReference>
<feature type="compositionally biased region" description="Polar residues" evidence="1">
    <location>
        <begin position="203"/>
        <end position="215"/>
    </location>
</feature>
<evidence type="ECO:0000259" key="2">
    <source>
        <dbReference type="Pfam" id="PF16064"/>
    </source>
</evidence>
<dbReference type="PANTHER" id="PTHR34153">
    <property type="entry name" value="SI:CH211-262H13.3-RELATED-RELATED"/>
    <property type="match status" value="1"/>
</dbReference>
<evidence type="ECO:0000313" key="3">
    <source>
        <dbReference type="EMBL" id="JAN42614.1"/>
    </source>
</evidence>
<evidence type="ECO:0000256" key="1">
    <source>
        <dbReference type="SAM" id="MobiDB-lite"/>
    </source>
</evidence>
<organism evidence="3">
    <name type="scientific">Daphnia magna</name>
    <dbReference type="NCBI Taxonomy" id="35525"/>
    <lineage>
        <taxon>Eukaryota</taxon>
        <taxon>Metazoa</taxon>
        <taxon>Ecdysozoa</taxon>
        <taxon>Arthropoda</taxon>
        <taxon>Crustacea</taxon>
        <taxon>Branchiopoda</taxon>
        <taxon>Diplostraca</taxon>
        <taxon>Cladocera</taxon>
        <taxon>Anomopoda</taxon>
        <taxon>Daphniidae</taxon>
        <taxon>Daphnia</taxon>
    </lineage>
</organism>
<name>A0A0P5I060_9CRUS</name>